<keyword evidence="1" id="KW-1133">Transmembrane helix</keyword>
<name>C4XF35_MYCFP</name>
<dbReference type="AlphaFoldDB" id="C4XF35"/>
<keyword evidence="3" id="KW-1185">Reference proteome</keyword>
<organism evidence="2 3">
    <name type="scientific">Mycoplasmopsis fermentans (strain ATCC 19989 / NBRC 14854 / NCTC 10117 / PG18)</name>
    <name type="common">Mycoplasma fermentans</name>
    <dbReference type="NCBI Taxonomy" id="496833"/>
    <lineage>
        <taxon>Bacteria</taxon>
        <taxon>Bacillati</taxon>
        <taxon>Mycoplasmatota</taxon>
        <taxon>Mycoplasmoidales</taxon>
        <taxon>Metamycoplasmataceae</taxon>
        <taxon>Mycoplasmopsis</taxon>
    </lineage>
</organism>
<keyword evidence="1" id="KW-0812">Transmembrane</keyword>
<sequence>MLPVKEGNNINFAYAIVVNNIEANYNAFDDKLWFKEIQNDKHKKPNGEDLDVDKTKASHKSNYWIWIVSVMLALGLAVGGIYGIRWYLNKKGFKAGKSKKQVAIKKFKEIQIYKKDRIKAKPVVLSDEEINKLFAK</sequence>
<evidence type="ECO:0000313" key="3">
    <source>
        <dbReference type="Proteomes" id="UP000006810"/>
    </source>
</evidence>
<feature type="transmembrane region" description="Helical" evidence="1">
    <location>
        <begin position="63"/>
        <end position="88"/>
    </location>
</feature>
<dbReference type="KEGG" id="mfp:MBIO_0491"/>
<protein>
    <submittedName>
        <fullName evidence="2">Uncharacterized protein</fullName>
    </submittedName>
</protein>
<proteinExistence type="predicted"/>
<dbReference type="EMBL" id="AP009608">
    <property type="protein sequence ID" value="BAH69757.1"/>
    <property type="molecule type" value="Genomic_DNA"/>
</dbReference>
<gene>
    <name evidence="2" type="ordered locus">MBIO_0491</name>
</gene>
<dbReference type="PATRIC" id="fig|496833.3.peg.77"/>
<evidence type="ECO:0000256" key="1">
    <source>
        <dbReference type="SAM" id="Phobius"/>
    </source>
</evidence>
<accession>C4XF35</accession>
<reference evidence="2 3" key="1">
    <citation type="journal article" date="2009" name="Curr. Microbiol.">
        <title>Molecular cloning and expression of a novel cholinephosphotransferase involved in glycoglycerophospholipid biosynthesis of Mycoplasma fermentans.</title>
        <authorList>
            <person name="Ishida N."/>
            <person name="Irikura D."/>
            <person name="Matsuda K."/>
            <person name="Sato S."/>
            <person name="Asano K."/>
        </authorList>
    </citation>
    <scope>NUCLEOTIDE SEQUENCE [LARGE SCALE GENOMIC DNA]</scope>
    <source>
        <strain evidence="3">ATCC 19989 / NBRC 14854 / NCTC 10117 / PG18</strain>
    </source>
</reference>
<evidence type="ECO:0000313" key="2">
    <source>
        <dbReference type="EMBL" id="BAH69757.1"/>
    </source>
</evidence>
<dbReference type="HOGENOM" id="CLU_120440_0_0_14"/>
<keyword evidence="1" id="KW-0472">Membrane</keyword>
<dbReference type="Proteomes" id="UP000006810">
    <property type="component" value="Chromosome"/>
</dbReference>